<dbReference type="SUPFAM" id="SSF52540">
    <property type="entry name" value="P-loop containing nucleoside triphosphate hydrolases"/>
    <property type="match status" value="1"/>
</dbReference>
<dbReference type="Proteomes" id="UP000001029">
    <property type="component" value="Chromosome"/>
</dbReference>
<dbReference type="Pfam" id="PF13175">
    <property type="entry name" value="AAA_15"/>
    <property type="match status" value="1"/>
</dbReference>
<dbReference type="HOGENOM" id="CLU_017618_2_0_0"/>
<feature type="domain" description="Endonuclease GajA/Old nuclease/RecF-like AAA" evidence="1">
    <location>
        <begin position="1"/>
        <end position="339"/>
    </location>
</feature>
<name>B2KB28_ELUMP</name>
<dbReference type="CDD" id="cd01026">
    <property type="entry name" value="TOPRIM_OLD"/>
    <property type="match status" value="1"/>
</dbReference>
<dbReference type="InterPro" id="IPR027417">
    <property type="entry name" value="P-loop_NTPase"/>
</dbReference>
<dbReference type="InterPro" id="IPR051396">
    <property type="entry name" value="Bact_Antivir_Def_Nuclease"/>
</dbReference>
<dbReference type="STRING" id="445932.Emin_0225"/>
<dbReference type="Pfam" id="PF20469">
    <property type="entry name" value="OLD-like_TOPRIM"/>
    <property type="match status" value="1"/>
</dbReference>
<dbReference type="PANTHER" id="PTHR43581">
    <property type="entry name" value="ATP/GTP PHOSPHATASE"/>
    <property type="match status" value="1"/>
</dbReference>
<dbReference type="PANTHER" id="PTHR43581:SF4">
    <property type="entry name" value="ATP_GTP PHOSPHATASE"/>
    <property type="match status" value="1"/>
</dbReference>
<keyword evidence="3" id="KW-0540">Nuclease</keyword>
<reference evidence="3 4" key="1">
    <citation type="journal article" date="2009" name="Appl. Environ. Microbiol.">
        <title>Genomic analysis of 'Elusimicrobium minutum,' the first cultivated representative of the phylum 'Elusimicrobia' (formerly termite group 1).</title>
        <authorList>
            <person name="Herlemann D.P.R."/>
            <person name="Geissinger O."/>
            <person name="Ikeda-Ohtsubo W."/>
            <person name="Kunin V."/>
            <person name="Sun H."/>
            <person name="Lapidus A."/>
            <person name="Hugenholtz P."/>
            <person name="Brune A."/>
        </authorList>
    </citation>
    <scope>NUCLEOTIDE SEQUENCE [LARGE SCALE GENOMIC DNA]</scope>
    <source>
        <strain evidence="3 4">Pei191</strain>
    </source>
</reference>
<feature type="domain" description="OLD protein-like TOPRIM" evidence="2">
    <location>
        <begin position="437"/>
        <end position="502"/>
    </location>
</feature>
<dbReference type="OrthoDB" id="9784297at2"/>
<gene>
    <name evidence="3" type="ordered locus">Emin_0225</name>
</gene>
<keyword evidence="4" id="KW-1185">Reference proteome</keyword>
<evidence type="ECO:0000259" key="2">
    <source>
        <dbReference type="Pfam" id="PF20469"/>
    </source>
</evidence>
<evidence type="ECO:0000259" key="1">
    <source>
        <dbReference type="Pfam" id="PF13175"/>
    </source>
</evidence>
<dbReference type="InterPro" id="IPR041685">
    <property type="entry name" value="AAA_GajA/Old/RecF-like"/>
</dbReference>
<dbReference type="RefSeq" id="WP_012414402.1">
    <property type="nucleotide sequence ID" value="NC_010644.1"/>
</dbReference>
<keyword evidence="3" id="KW-0255">Endonuclease</keyword>
<protein>
    <submittedName>
        <fullName evidence="3">Putative ATP-dependent endonuclease</fullName>
    </submittedName>
</protein>
<sequence length="578" mass="65527">MKIKNVHIHNFRSILDADFPLESYSILAGENNSGKTTFINALRVFYEDIKFNKAEDFPKMETSDVESWIEVEFITVQEEQDLLKEEYRSADKILRVRKYLASSSIEIKSTQSNIYGYENGVLSTTLFYGAKNISQAKLGNILYIPELSRTEEVMNLSKAASPLKSIVEYVLGKILKASSSFSELNKAFEVFNKEFQAESSPEGLSINKMKEDINSELKDWGVSLGININAVSPEVITKNLLSHYLQDSKLGEQEINTSSVGQGLQRHIIYSLIKIASKYQDPKEIKKKDFSPDFTLILFEEPEAFLHPSQQQILNIDLESIAKGDNEQVIATTHSPIFVSKNINNLPSLIRLSREERNKWETKSFNISKEKLELLLSDNAGLEACFKSTVALPACQEELKKALAKSLASGTLEGFSGSDKEIMNICMWLDTERANAFFSKHVIICEGATEKVLLEYLFATHWKDFAKKHIYCLDSLGKFNIHRFINLFDSLGIYHSVVYDSDNNRGVHEIVNKFIQSKKSAYTQNLLALSGDVESEFGITKPANTHLKPANLLLHLIKNKITQKQIDSFKEKFNYLSI</sequence>
<keyword evidence="3" id="KW-0378">Hydrolase</keyword>
<evidence type="ECO:0000313" key="3">
    <source>
        <dbReference type="EMBL" id="ACC97787.1"/>
    </source>
</evidence>
<accession>B2KB28</accession>
<dbReference type="AlphaFoldDB" id="B2KB28"/>
<dbReference type="GO" id="GO:0004519">
    <property type="term" value="F:endonuclease activity"/>
    <property type="evidence" value="ECO:0007669"/>
    <property type="project" value="UniProtKB-KW"/>
</dbReference>
<dbReference type="InterPro" id="IPR034139">
    <property type="entry name" value="TOPRIM_OLD"/>
</dbReference>
<proteinExistence type="predicted"/>
<dbReference type="Gene3D" id="3.40.50.300">
    <property type="entry name" value="P-loop containing nucleotide triphosphate hydrolases"/>
    <property type="match status" value="1"/>
</dbReference>
<dbReference type="KEGG" id="emi:Emin_0225"/>
<dbReference type="EMBL" id="CP001055">
    <property type="protein sequence ID" value="ACC97787.1"/>
    <property type="molecule type" value="Genomic_DNA"/>
</dbReference>
<evidence type="ECO:0000313" key="4">
    <source>
        <dbReference type="Proteomes" id="UP000001029"/>
    </source>
</evidence>
<organism evidence="3 4">
    <name type="scientific">Elusimicrobium minutum (strain Pei191)</name>
    <dbReference type="NCBI Taxonomy" id="445932"/>
    <lineage>
        <taxon>Bacteria</taxon>
        <taxon>Pseudomonadati</taxon>
        <taxon>Elusimicrobiota</taxon>
        <taxon>Elusimicrobia</taxon>
        <taxon>Elusimicrobiales</taxon>
        <taxon>Elusimicrobiaceae</taxon>
        <taxon>Elusimicrobium</taxon>
    </lineage>
</organism>